<dbReference type="CDD" id="cd02440">
    <property type="entry name" value="AdoMet_MTases"/>
    <property type="match status" value="1"/>
</dbReference>
<organism evidence="2 3">
    <name type="scientific">Formimonas warabiya</name>
    <dbReference type="NCBI Taxonomy" id="1761012"/>
    <lineage>
        <taxon>Bacteria</taxon>
        <taxon>Bacillati</taxon>
        <taxon>Bacillota</taxon>
        <taxon>Clostridia</taxon>
        <taxon>Eubacteriales</taxon>
        <taxon>Peptococcaceae</taxon>
        <taxon>Candidatus Formimonas</taxon>
    </lineage>
</organism>
<evidence type="ECO:0000259" key="1">
    <source>
        <dbReference type="Pfam" id="PF13649"/>
    </source>
</evidence>
<dbReference type="AlphaFoldDB" id="A0A3G1KRJ2"/>
<dbReference type="Gene3D" id="2.20.25.110">
    <property type="entry name" value="S-adenosyl-L-methionine-dependent methyltransferases"/>
    <property type="match status" value="1"/>
</dbReference>
<reference evidence="2 3" key="1">
    <citation type="submission" date="2016-10" db="EMBL/GenBank/DDBJ databases">
        <title>Complete Genome Sequence of Peptococcaceae strain DCMF.</title>
        <authorList>
            <person name="Edwards R.J."/>
            <person name="Holland S.I."/>
            <person name="Deshpande N.P."/>
            <person name="Wong Y.K."/>
            <person name="Ertan H."/>
            <person name="Manefield M."/>
            <person name="Russell T.L."/>
            <person name="Lee M.J."/>
        </authorList>
    </citation>
    <scope>NUCLEOTIDE SEQUENCE [LARGE SCALE GENOMIC DNA]</scope>
    <source>
        <strain evidence="2 3">DCMF</strain>
    </source>
</reference>
<gene>
    <name evidence="2" type="ORF">DCMF_10040</name>
</gene>
<dbReference type="InterPro" id="IPR029063">
    <property type="entry name" value="SAM-dependent_MTases_sf"/>
</dbReference>
<name>A0A3G1KRJ2_FORW1</name>
<accession>A0A3G1KRJ2</accession>
<dbReference type="OrthoDB" id="9811589at2"/>
<dbReference type="EMBL" id="CP017634">
    <property type="protein sequence ID" value="ATW25071.1"/>
    <property type="molecule type" value="Genomic_DNA"/>
</dbReference>
<keyword evidence="3" id="KW-1185">Reference proteome</keyword>
<dbReference type="Pfam" id="PF13649">
    <property type="entry name" value="Methyltransf_25"/>
    <property type="match status" value="1"/>
</dbReference>
<evidence type="ECO:0000313" key="3">
    <source>
        <dbReference type="Proteomes" id="UP000323521"/>
    </source>
</evidence>
<feature type="domain" description="Methyltransferase" evidence="1">
    <location>
        <begin position="38"/>
        <end position="132"/>
    </location>
</feature>
<evidence type="ECO:0000313" key="2">
    <source>
        <dbReference type="EMBL" id="ATW25071.1"/>
    </source>
</evidence>
<dbReference type="RefSeq" id="WP_148134315.1">
    <property type="nucleotide sequence ID" value="NZ_CP017634.1"/>
</dbReference>
<proteinExistence type="predicted"/>
<dbReference type="KEGG" id="fwa:DCMF_10040"/>
<sequence length="256" mass="29827">MKSIDFNFVADLYDTYVTVDFDVEFFKKLAKRTPEKCLELMCGTGRVSIPLLQEQVDLTCVDYSSEMLNVFKNKAKALGISPGLICQDVCALNLEEKYAFIFIPFNSFSEISDSQRQETALIKIFQHLEHNGTFVCTLYNPDHRIKTADGQLRILGNFPIDPDKNLIVSYYNQFDPKTRKVTGVQFYEIYDQHHKLCDKRFLEICFSLLTKDDFIRMAENAGFRVKDIYGDYCFSPFKETSMFMNFILKKKAEEKR</sequence>
<protein>
    <recommendedName>
        <fullName evidence="1">Methyltransferase domain-containing protein</fullName>
    </recommendedName>
</protein>
<dbReference type="Proteomes" id="UP000323521">
    <property type="component" value="Chromosome"/>
</dbReference>
<dbReference type="SUPFAM" id="SSF53335">
    <property type="entry name" value="S-adenosyl-L-methionine-dependent methyltransferases"/>
    <property type="match status" value="1"/>
</dbReference>
<dbReference type="Gene3D" id="3.40.50.150">
    <property type="entry name" value="Vaccinia Virus protein VP39"/>
    <property type="match status" value="1"/>
</dbReference>
<dbReference type="InterPro" id="IPR041698">
    <property type="entry name" value="Methyltransf_25"/>
</dbReference>